<dbReference type="EMBL" id="WIAO01000008">
    <property type="protein sequence ID" value="MQM25737.1"/>
    <property type="molecule type" value="Genomic_DNA"/>
</dbReference>
<keyword evidence="2" id="KW-1185">Reference proteome</keyword>
<gene>
    <name evidence="1" type="ORF">GFD30_09165</name>
</gene>
<sequence length="97" mass="9368">MTEPMDAGALLRAADAALRTLGFDVEPAPLVVLGPAQRTAIAMAGPFGGLIEAALQAQAAAGTLGLQALAALAGAADAAALLAPADPPRIAGGQGER</sequence>
<accession>A0A6L5G7X2</accession>
<evidence type="ECO:0000313" key="1">
    <source>
        <dbReference type="EMBL" id="MQM25737.1"/>
    </source>
</evidence>
<protein>
    <submittedName>
        <fullName evidence="1">Uncharacterized protein</fullName>
    </submittedName>
</protein>
<reference evidence="1 2" key="1">
    <citation type="submission" date="2019-10" db="EMBL/GenBank/DDBJ databases">
        <title>Glycomyces albidus sp. nov., a novel actinomycete isolated from rhizosphere soil of wheat (Triticum aestivum L.).</title>
        <authorList>
            <person name="Qian L."/>
        </authorList>
    </citation>
    <scope>NUCLEOTIDE SEQUENCE [LARGE SCALE GENOMIC DNA]</scope>
    <source>
        <strain evidence="1 2">NEAU-7082</strain>
    </source>
</reference>
<organism evidence="1 2">
    <name type="scientific">Glycomyces albidus</name>
    <dbReference type="NCBI Taxonomy" id="2656774"/>
    <lineage>
        <taxon>Bacteria</taxon>
        <taxon>Bacillati</taxon>
        <taxon>Actinomycetota</taxon>
        <taxon>Actinomycetes</taxon>
        <taxon>Glycomycetales</taxon>
        <taxon>Glycomycetaceae</taxon>
        <taxon>Glycomyces</taxon>
    </lineage>
</organism>
<proteinExistence type="predicted"/>
<dbReference type="AlphaFoldDB" id="A0A6L5G7X2"/>
<dbReference type="RefSeq" id="WP_153024887.1">
    <property type="nucleotide sequence ID" value="NZ_WIAO01000008.1"/>
</dbReference>
<dbReference type="Proteomes" id="UP000477750">
    <property type="component" value="Unassembled WGS sequence"/>
</dbReference>
<comment type="caution">
    <text evidence="1">The sequence shown here is derived from an EMBL/GenBank/DDBJ whole genome shotgun (WGS) entry which is preliminary data.</text>
</comment>
<name>A0A6L5G7X2_9ACTN</name>
<evidence type="ECO:0000313" key="2">
    <source>
        <dbReference type="Proteomes" id="UP000477750"/>
    </source>
</evidence>